<comment type="caution">
    <text evidence="3">The sequence shown here is derived from an EMBL/GenBank/DDBJ whole genome shotgun (WGS) entry which is preliminary data.</text>
</comment>
<gene>
    <name evidence="3" type="ORF">GCM10009838_67820</name>
</gene>
<evidence type="ECO:0000256" key="1">
    <source>
        <dbReference type="SAM" id="MobiDB-lite"/>
    </source>
</evidence>
<feature type="region of interest" description="Disordered" evidence="1">
    <location>
        <begin position="1"/>
        <end position="33"/>
    </location>
</feature>
<keyword evidence="4" id="KW-1185">Reference proteome</keyword>
<accession>A0ABP5EA41</accession>
<feature type="transmembrane region" description="Helical" evidence="2">
    <location>
        <begin position="138"/>
        <end position="156"/>
    </location>
</feature>
<sequence>MTQDSLPVGRQADTGGTPARPPGATSAPARLRPTHPTHTMITWIMVGLGYCLIAGSLRRLTAPAELATLLPGAALVWYAQRPATPRFPAPDRLDTRAVLPWAVLLVLFGVWELYAALRGSTPAHPTLSILMGPLIDPPFARAAGYALWLAGGVWVVRR</sequence>
<dbReference type="RefSeq" id="WP_344661259.1">
    <property type="nucleotide sequence ID" value="NZ_BAAAQM010000051.1"/>
</dbReference>
<protein>
    <recommendedName>
        <fullName evidence="5">Integral membrane protein</fullName>
    </recommendedName>
</protein>
<name>A0ABP5EA41_9ACTN</name>
<feature type="transmembrane region" description="Helical" evidence="2">
    <location>
        <begin position="35"/>
        <end position="53"/>
    </location>
</feature>
<feature type="transmembrane region" description="Helical" evidence="2">
    <location>
        <begin position="98"/>
        <end position="117"/>
    </location>
</feature>
<proteinExistence type="predicted"/>
<evidence type="ECO:0008006" key="5">
    <source>
        <dbReference type="Google" id="ProtNLM"/>
    </source>
</evidence>
<organism evidence="3 4">
    <name type="scientific">Catenulispora subtropica</name>
    <dbReference type="NCBI Taxonomy" id="450798"/>
    <lineage>
        <taxon>Bacteria</taxon>
        <taxon>Bacillati</taxon>
        <taxon>Actinomycetota</taxon>
        <taxon>Actinomycetes</taxon>
        <taxon>Catenulisporales</taxon>
        <taxon>Catenulisporaceae</taxon>
        <taxon>Catenulispora</taxon>
    </lineage>
</organism>
<dbReference type="EMBL" id="BAAAQM010000051">
    <property type="protein sequence ID" value="GAA1994041.1"/>
    <property type="molecule type" value="Genomic_DNA"/>
</dbReference>
<keyword evidence="2" id="KW-1133">Transmembrane helix</keyword>
<keyword evidence="2" id="KW-0472">Membrane</keyword>
<evidence type="ECO:0000313" key="3">
    <source>
        <dbReference type="EMBL" id="GAA1994041.1"/>
    </source>
</evidence>
<keyword evidence="2" id="KW-0812">Transmembrane</keyword>
<evidence type="ECO:0000313" key="4">
    <source>
        <dbReference type="Proteomes" id="UP001499854"/>
    </source>
</evidence>
<reference evidence="4" key="1">
    <citation type="journal article" date="2019" name="Int. J. Syst. Evol. Microbiol.">
        <title>The Global Catalogue of Microorganisms (GCM) 10K type strain sequencing project: providing services to taxonomists for standard genome sequencing and annotation.</title>
        <authorList>
            <consortium name="The Broad Institute Genomics Platform"/>
            <consortium name="The Broad Institute Genome Sequencing Center for Infectious Disease"/>
            <person name="Wu L."/>
            <person name="Ma J."/>
        </authorList>
    </citation>
    <scope>NUCLEOTIDE SEQUENCE [LARGE SCALE GENOMIC DNA]</scope>
    <source>
        <strain evidence="4">JCM 16013</strain>
    </source>
</reference>
<evidence type="ECO:0000256" key="2">
    <source>
        <dbReference type="SAM" id="Phobius"/>
    </source>
</evidence>
<dbReference type="Proteomes" id="UP001499854">
    <property type="component" value="Unassembled WGS sequence"/>
</dbReference>